<name>A0A6A6TYB3_9PEZI</name>
<sequence>MLSESKQNDAAWLVAKGKSIEIKTAPYTKPGPNQILIQSHAVAINPIDRIIQDLGNMAFSWIKFPTIVGSDVAGSVLSVGSNVQRFKPGDRVVGFGLGFTQGKSDPTQAAFQEYVLLREDLCAPMPAIMSYEQACVIPLGLSTAASGLYQKKYLNLALPSINIKNTGKTILIWGGSTSVGANAIQLARASGYEVFTTCSPRNYDFVKRLGASQAFDYNSATVAADIIRAFEDKDCAGALSMGSGSAEKCCDILGSLKKANKFVAMASFPGQKDGAPNGPLEMASMLTGMLTANSKIWWKSRTKGLKTNFIFGSDLEENEVGPAVWKSFLGDALAQGTFIPSPEPLVVPTRGLKGIQEGFDMQKKGVSAKKVVVIF</sequence>
<dbReference type="Gene3D" id="3.90.180.10">
    <property type="entry name" value="Medium-chain alcohol dehydrogenases, catalytic domain"/>
    <property type="match status" value="1"/>
</dbReference>
<dbReference type="Proteomes" id="UP000799302">
    <property type="component" value="Unassembled WGS sequence"/>
</dbReference>
<feature type="domain" description="Enoyl reductase (ER)" evidence="4">
    <location>
        <begin position="17"/>
        <end position="373"/>
    </location>
</feature>
<dbReference type="InterPro" id="IPR047122">
    <property type="entry name" value="Trans-enoyl_RdTase-like"/>
</dbReference>
<keyword evidence="3" id="KW-0560">Oxidoreductase</keyword>
<comment type="similarity">
    <text evidence="1">Belongs to the zinc-containing alcohol dehydrogenase family.</text>
</comment>
<dbReference type="SUPFAM" id="SSF51735">
    <property type="entry name" value="NAD(P)-binding Rossmann-fold domains"/>
    <property type="match status" value="1"/>
</dbReference>
<evidence type="ECO:0000313" key="5">
    <source>
        <dbReference type="EMBL" id="KAF2663654.1"/>
    </source>
</evidence>
<dbReference type="Gene3D" id="3.40.50.720">
    <property type="entry name" value="NAD(P)-binding Rossmann-like Domain"/>
    <property type="match status" value="1"/>
</dbReference>
<keyword evidence="6" id="KW-1185">Reference proteome</keyword>
<dbReference type="InterPro" id="IPR011032">
    <property type="entry name" value="GroES-like_sf"/>
</dbReference>
<comment type="subunit">
    <text evidence="2">Monomer.</text>
</comment>
<evidence type="ECO:0000256" key="3">
    <source>
        <dbReference type="ARBA" id="ARBA00023002"/>
    </source>
</evidence>
<dbReference type="InterPro" id="IPR013154">
    <property type="entry name" value="ADH-like_N"/>
</dbReference>
<protein>
    <submittedName>
        <fullName evidence="5">Zinc-binding dehydrogenase</fullName>
    </submittedName>
</protein>
<dbReference type="EMBL" id="MU004244">
    <property type="protein sequence ID" value="KAF2663654.1"/>
    <property type="molecule type" value="Genomic_DNA"/>
</dbReference>
<gene>
    <name evidence="5" type="ORF">BT63DRAFT_108781</name>
</gene>
<dbReference type="InterPro" id="IPR036291">
    <property type="entry name" value="NAD(P)-bd_dom_sf"/>
</dbReference>
<reference evidence="5" key="1">
    <citation type="journal article" date="2020" name="Stud. Mycol.">
        <title>101 Dothideomycetes genomes: a test case for predicting lifestyles and emergence of pathogens.</title>
        <authorList>
            <person name="Haridas S."/>
            <person name="Albert R."/>
            <person name="Binder M."/>
            <person name="Bloem J."/>
            <person name="Labutti K."/>
            <person name="Salamov A."/>
            <person name="Andreopoulos B."/>
            <person name="Baker S."/>
            <person name="Barry K."/>
            <person name="Bills G."/>
            <person name="Bluhm B."/>
            <person name="Cannon C."/>
            <person name="Castanera R."/>
            <person name="Culley D."/>
            <person name="Daum C."/>
            <person name="Ezra D."/>
            <person name="Gonzalez J."/>
            <person name="Henrissat B."/>
            <person name="Kuo A."/>
            <person name="Liang C."/>
            <person name="Lipzen A."/>
            <person name="Lutzoni F."/>
            <person name="Magnuson J."/>
            <person name="Mondo S."/>
            <person name="Nolan M."/>
            <person name="Ohm R."/>
            <person name="Pangilinan J."/>
            <person name="Park H.-J."/>
            <person name="Ramirez L."/>
            <person name="Alfaro M."/>
            <person name="Sun H."/>
            <person name="Tritt A."/>
            <person name="Yoshinaga Y."/>
            <person name="Zwiers L.-H."/>
            <person name="Turgeon B."/>
            <person name="Goodwin S."/>
            <person name="Spatafora J."/>
            <person name="Crous P."/>
            <person name="Grigoriev I."/>
        </authorList>
    </citation>
    <scope>NUCLEOTIDE SEQUENCE</scope>
    <source>
        <strain evidence="5">CBS 115976</strain>
    </source>
</reference>
<dbReference type="CDD" id="cd08249">
    <property type="entry name" value="enoyl_reductase_like"/>
    <property type="match status" value="1"/>
</dbReference>
<dbReference type="PANTHER" id="PTHR45348">
    <property type="entry name" value="HYPOTHETICAL OXIDOREDUCTASE (EUROFUNG)"/>
    <property type="match status" value="1"/>
</dbReference>
<dbReference type="SMART" id="SM00829">
    <property type="entry name" value="PKS_ER"/>
    <property type="match status" value="1"/>
</dbReference>
<dbReference type="Pfam" id="PF08240">
    <property type="entry name" value="ADH_N"/>
    <property type="match status" value="1"/>
</dbReference>
<dbReference type="SUPFAM" id="SSF50129">
    <property type="entry name" value="GroES-like"/>
    <property type="match status" value="1"/>
</dbReference>
<proteinExistence type="inferred from homology"/>
<dbReference type="PANTHER" id="PTHR45348:SF2">
    <property type="entry name" value="ZINC-TYPE ALCOHOL DEHYDROGENASE-LIKE PROTEIN C2E1P3.01"/>
    <property type="match status" value="1"/>
</dbReference>
<dbReference type="OrthoDB" id="10257049at2759"/>
<organism evidence="5 6">
    <name type="scientific">Microthyrium microscopicum</name>
    <dbReference type="NCBI Taxonomy" id="703497"/>
    <lineage>
        <taxon>Eukaryota</taxon>
        <taxon>Fungi</taxon>
        <taxon>Dikarya</taxon>
        <taxon>Ascomycota</taxon>
        <taxon>Pezizomycotina</taxon>
        <taxon>Dothideomycetes</taxon>
        <taxon>Dothideomycetes incertae sedis</taxon>
        <taxon>Microthyriales</taxon>
        <taxon>Microthyriaceae</taxon>
        <taxon>Microthyrium</taxon>
    </lineage>
</organism>
<dbReference type="AlphaFoldDB" id="A0A6A6TYB3"/>
<evidence type="ECO:0000313" key="6">
    <source>
        <dbReference type="Proteomes" id="UP000799302"/>
    </source>
</evidence>
<evidence type="ECO:0000256" key="1">
    <source>
        <dbReference type="ARBA" id="ARBA00008072"/>
    </source>
</evidence>
<evidence type="ECO:0000256" key="2">
    <source>
        <dbReference type="ARBA" id="ARBA00011245"/>
    </source>
</evidence>
<accession>A0A6A6TYB3</accession>
<dbReference type="InterPro" id="IPR020843">
    <property type="entry name" value="ER"/>
</dbReference>
<dbReference type="GO" id="GO:0016651">
    <property type="term" value="F:oxidoreductase activity, acting on NAD(P)H"/>
    <property type="evidence" value="ECO:0007669"/>
    <property type="project" value="InterPro"/>
</dbReference>
<evidence type="ECO:0000259" key="4">
    <source>
        <dbReference type="SMART" id="SM00829"/>
    </source>
</evidence>